<dbReference type="Pfam" id="PF12937">
    <property type="entry name" value="F-box-like"/>
    <property type="match status" value="1"/>
</dbReference>
<keyword evidence="3" id="KW-1185">Reference proteome</keyword>
<proteinExistence type="predicted"/>
<dbReference type="Proteomes" id="UP001447188">
    <property type="component" value="Unassembled WGS sequence"/>
</dbReference>
<dbReference type="InterPro" id="IPR001810">
    <property type="entry name" value="F-box_dom"/>
</dbReference>
<gene>
    <name evidence="2" type="ORF">Q9L58_009619</name>
</gene>
<reference evidence="2 3" key="1">
    <citation type="submission" date="2024-02" db="EMBL/GenBank/DDBJ databases">
        <title>Discinaceae phylogenomics.</title>
        <authorList>
            <person name="Dirks A.C."/>
            <person name="James T.Y."/>
        </authorList>
    </citation>
    <scope>NUCLEOTIDE SEQUENCE [LARGE SCALE GENOMIC DNA]</scope>
    <source>
        <strain evidence="2 3">ACD0624</strain>
    </source>
</reference>
<dbReference type="EMBL" id="JBBBZM010000239">
    <property type="protein sequence ID" value="KAL0631511.1"/>
    <property type="molecule type" value="Genomic_DNA"/>
</dbReference>
<comment type="caution">
    <text evidence="2">The sequence shown here is derived from an EMBL/GenBank/DDBJ whole genome shotgun (WGS) entry which is preliminary data.</text>
</comment>
<feature type="domain" description="F-box" evidence="1">
    <location>
        <begin position="4"/>
        <end position="48"/>
    </location>
</feature>
<protein>
    <recommendedName>
        <fullName evidence="1">F-box domain-containing protein</fullName>
    </recommendedName>
</protein>
<evidence type="ECO:0000259" key="1">
    <source>
        <dbReference type="Pfam" id="PF12937"/>
    </source>
</evidence>
<sequence>MSVFETLPYEISTEICSYLPHASLACVSRLSHYMHTVSQPLLYKSLSLTNNQSAGTSSLEAILRSLLSPGGETLATYIRSLHVQGDDDNSETATQCPKNLILFAAAATNLGLTQSLTSEAGQLVLLLHLVRHLQVLTLTSLDNSNDEFSQLIVTHDTSLGPRTLPLPLRNLREFKCTNGGVSPESLLTLLQLPSIRKIDVHLTDDVDTPLDLIEAAAGTSPVTNLRFATANIPLPLLERILKIPTALSHFSYTTRSYTVLPLSRFGQTLQPLRQTLQHLEIDLSGVTQPMNTPHNPAFFLPGSFWDWPALQTMTCALWTLLGRPVVSDGLRLADVLPVGIRELDIRGGRFWSFEQEVGTLVELLGVKGTAMPGLVKLAVGMGEEGLRSKDMLRAACEAAGVELVDNGKGRGANAAEGKSRVLFTRTCCSRRRRRR</sequence>
<organism evidence="2 3">
    <name type="scientific">Discina gigas</name>
    <dbReference type="NCBI Taxonomy" id="1032678"/>
    <lineage>
        <taxon>Eukaryota</taxon>
        <taxon>Fungi</taxon>
        <taxon>Dikarya</taxon>
        <taxon>Ascomycota</taxon>
        <taxon>Pezizomycotina</taxon>
        <taxon>Pezizomycetes</taxon>
        <taxon>Pezizales</taxon>
        <taxon>Discinaceae</taxon>
        <taxon>Discina</taxon>
    </lineage>
</organism>
<evidence type="ECO:0000313" key="2">
    <source>
        <dbReference type="EMBL" id="KAL0631511.1"/>
    </source>
</evidence>
<dbReference type="SUPFAM" id="SSF81383">
    <property type="entry name" value="F-box domain"/>
    <property type="match status" value="1"/>
</dbReference>
<name>A0ABR3G7F7_9PEZI</name>
<accession>A0ABR3G7F7</accession>
<dbReference type="InterPro" id="IPR036047">
    <property type="entry name" value="F-box-like_dom_sf"/>
</dbReference>
<evidence type="ECO:0000313" key="3">
    <source>
        <dbReference type="Proteomes" id="UP001447188"/>
    </source>
</evidence>